<proteinExistence type="predicted"/>
<dbReference type="Proteomes" id="UP000199354">
    <property type="component" value="Unassembled WGS sequence"/>
</dbReference>
<dbReference type="Pfam" id="PF00072">
    <property type="entry name" value="Response_reg"/>
    <property type="match status" value="1"/>
</dbReference>
<dbReference type="AlphaFoldDB" id="A0A1G5FDI4"/>
<feature type="domain" description="HTH LytTR-type" evidence="3">
    <location>
        <begin position="144"/>
        <end position="244"/>
    </location>
</feature>
<sequence>MLKVVLIDDEPNALVSLRWELERSCDDVVVLAAFERATEARDFLRDNPVDCIFLDIEMPDLNGFKLLEAFPERPFSVIVTTAFNQYAIKAIKEMALDYLLKPIDEAELKTAIEKARQTKNDKIARESKGKPVPVSPEFGATKKIGIPYEGKILFLNPAQITYCEGDGNYCYLFFDSGEKLFVTQQLKAIDAKLVGFNFFRIHNSYLVNMGKIAEYRRQQDVVVLVDGTELPVSRLKKAQFLNQF</sequence>
<dbReference type="OrthoDB" id="2168082at2"/>
<accession>A0A1G5FDI4</accession>
<dbReference type="InterPro" id="IPR011006">
    <property type="entry name" value="CheY-like_superfamily"/>
</dbReference>
<dbReference type="STRING" id="490189.SAMN02927903_01261"/>
<evidence type="ECO:0000256" key="1">
    <source>
        <dbReference type="PROSITE-ProRule" id="PRU00169"/>
    </source>
</evidence>
<dbReference type="EMBL" id="FMVF01000005">
    <property type="protein sequence ID" value="SCY37306.1"/>
    <property type="molecule type" value="Genomic_DNA"/>
</dbReference>
<dbReference type="SMART" id="SM00448">
    <property type="entry name" value="REC"/>
    <property type="match status" value="1"/>
</dbReference>
<organism evidence="4 5">
    <name type="scientific">Flavobacterium caeni</name>
    <dbReference type="NCBI Taxonomy" id="490189"/>
    <lineage>
        <taxon>Bacteria</taxon>
        <taxon>Pseudomonadati</taxon>
        <taxon>Bacteroidota</taxon>
        <taxon>Flavobacteriia</taxon>
        <taxon>Flavobacteriales</taxon>
        <taxon>Flavobacteriaceae</taxon>
        <taxon>Flavobacterium</taxon>
    </lineage>
</organism>
<evidence type="ECO:0000259" key="2">
    <source>
        <dbReference type="PROSITE" id="PS50110"/>
    </source>
</evidence>
<dbReference type="InterPro" id="IPR007492">
    <property type="entry name" value="LytTR_DNA-bd_dom"/>
</dbReference>
<evidence type="ECO:0000313" key="4">
    <source>
        <dbReference type="EMBL" id="SCY37306.1"/>
    </source>
</evidence>
<protein>
    <submittedName>
        <fullName evidence="4">Two component transcriptional regulator, LytTR family</fullName>
    </submittedName>
</protein>
<dbReference type="PANTHER" id="PTHR37299">
    <property type="entry name" value="TRANSCRIPTIONAL REGULATOR-RELATED"/>
    <property type="match status" value="1"/>
</dbReference>
<dbReference type="PROSITE" id="PS50110">
    <property type="entry name" value="RESPONSE_REGULATORY"/>
    <property type="match status" value="1"/>
</dbReference>
<dbReference type="GO" id="GO:0003677">
    <property type="term" value="F:DNA binding"/>
    <property type="evidence" value="ECO:0007669"/>
    <property type="project" value="InterPro"/>
</dbReference>
<dbReference type="Gene3D" id="3.40.50.2300">
    <property type="match status" value="1"/>
</dbReference>
<dbReference type="PROSITE" id="PS50930">
    <property type="entry name" value="HTH_LYTTR"/>
    <property type="match status" value="1"/>
</dbReference>
<dbReference type="InterPro" id="IPR001789">
    <property type="entry name" value="Sig_transdc_resp-reg_receiver"/>
</dbReference>
<dbReference type="SMART" id="SM00850">
    <property type="entry name" value="LytTR"/>
    <property type="match status" value="1"/>
</dbReference>
<dbReference type="InterPro" id="IPR046947">
    <property type="entry name" value="LytR-like"/>
</dbReference>
<evidence type="ECO:0000313" key="5">
    <source>
        <dbReference type="Proteomes" id="UP000199354"/>
    </source>
</evidence>
<reference evidence="4 5" key="1">
    <citation type="submission" date="2016-10" db="EMBL/GenBank/DDBJ databases">
        <authorList>
            <person name="de Groot N.N."/>
        </authorList>
    </citation>
    <scope>NUCLEOTIDE SEQUENCE [LARGE SCALE GENOMIC DNA]</scope>
    <source>
        <strain evidence="4 5">CGMCC 1.7031</strain>
    </source>
</reference>
<name>A0A1G5FDI4_9FLAO</name>
<dbReference type="SUPFAM" id="SSF52172">
    <property type="entry name" value="CheY-like"/>
    <property type="match status" value="1"/>
</dbReference>
<feature type="domain" description="Response regulatory" evidence="2">
    <location>
        <begin position="3"/>
        <end position="116"/>
    </location>
</feature>
<dbReference type="Pfam" id="PF04397">
    <property type="entry name" value="LytTR"/>
    <property type="match status" value="1"/>
</dbReference>
<dbReference type="GO" id="GO:0000156">
    <property type="term" value="F:phosphorelay response regulator activity"/>
    <property type="evidence" value="ECO:0007669"/>
    <property type="project" value="InterPro"/>
</dbReference>
<dbReference type="RefSeq" id="WP_091141452.1">
    <property type="nucleotide sequence ID" value="NZ_FMVF01000005.1"/>
</dbReference>
<keyword evidence="5" id="KW-1185">Reference proteome</keyword>
<dbReference type="PANTHER" id="PTHR37299:SF1">
    <property type="entry name" value="STAGE 0 SPORULATION PROTEIN A HOMOLOG"/>
    <property type="match status" value="1"/>
</dbReference>
<dbReference type="Gene3D" id="2.40.50.1020">
    <property type="entry name" value="LytTr DNA-binding domain"/>
    <property type="match status" value="1"/>
</dbReference>
<keyword evidence="1" id="KW-0597">Phosphoprotein</keyword>
<gene>
    <name evidence="4" type="ORF">SAMN02927903_01261</name>
</gene>
<feature type="modified residue" description="4-aspartylphosphate" evidence="1">
    <location>
        <position position="55"/>
    </location>
</feature>
<evidence type="ECO:0000259" key="3">
    <source>
        <dbReference type="PROSITE" id="PS50930"/>
    </source>
</evidence>